<protein>
    <submittedName>
        <fullName evidence="1">Uncharacterized protein</fullName>
    </submittedName>
</protein>
<dbReference type="Proteomes" id="UP000015381">
    <property type="component" value="Chromosome I"/>
</dbReference>
<organism evidence="1 2">
    <name type="scientific">Halorhabdus tiamatea SARL4B</name>
    <dbReference type="NCBI Taxonomy" id="1033806"/>
    <lineage>
        <taxon>Archaea</taxon>
        <taxon>Methanobacteriati</taxon>
        <taxon>Methanobacteriota</taxon>
        <taxon>Stenosarchaea group</taxon>
        <taxon>Halobacteria</taxon>
        <taxon>Halobacteriales</taxon>
        <taxon>Haloarculaceae</taxon>
        <taxon>Halorhabdus</taxon>
    </lineage>
</organism>
<dbReference type="EMBL" id="HF571520">
    <property type="protein sequence ID" value="CCQ33170.1"/>
    <property type="molecule type" value="Genomic_DNA"/>
</dbReference>
<accession>S6D2E5</accession>
<dbReference type="HOGENOM" id="CLU_3263713_0_0_2"/>
<gene>
    <name evidence="1" type="ORF">HTIA_1032</name>
</gene>
<evidence type="ECO:0000313" key="1">
    <source>
        <dbReference type="EMBL" id="CCQ33170.1"/>
    </source>
</evidence>
<sequence>MAAFVDTLSRPGASRSISTDVKRIDRVAHFDPLKETSIEQL</sequence>
<evidence type="ECO:0000313" key="2">
    <source>
        <dbReference type="Proteomes" id="UP000015381"/>
    </source>
</evidence>
<name>S6D2E5_9EURY</name>
<reference evidence="1 2" key="1">
    <citation type="journal article" date="2014" name="Environ. Microbiol.">
        <title>Halorhabdus tiamatea: proteogenomics and glycosidase activity measurements identify the first cultivated euryarchaeon from a deep-sea anoxic brine lake as potential polysaccharide degrader.</title>
        <authorList>
            <person name="Werner J."/>
            <person name="Ferrer M."/>
            <person name="Michel G."/>
            <person name="Mann A.J."/>
            <person name="Huang S."/>
            <person name="Juarez S."/>
            <person name="Ciordia S."/>
            <person name="Albar J.P."/>
            <person name="Alcaide M."/>
            <person name="La Cono V."/>
            <person name="Yakimov M.M."/>
            <person name="Antunes A."/>
            <person name="Taborda M."/>
            <person name="Da Costa M.S."/>
            <person name="Amann R.I."/>
            <person name="Gloeckner F.O."/>
            <person name="Golyshina O.V."/>
            <person name="Golyshin P.N."/>
            <person name="Teeling H."/>
        </authorList>
    </citation>
    <scope>NUCLEOTIDE SEQUENCE [LARGE SCALE GENOMIC DNA]</scope>
    <source>
        <strain evidence="2">SARL4B</strain>
    </source>
</reference>
<dbReference type="AlphaFoldDB" id="S6D2E5"/>
<proteinExistence type="predicted"/>
<keyword evidence="2" id="KW-1185">Reference proteome</keyword>
<dbReference type="KEGG" id="hti:HTIA_1032"/>